<accession>A0A0B5QH88</accession>
<evidence type="ECO:0000313" key="1">
    <source>
        <dbReference type="EMBL" id="AJH00306.1"/>
    </source>
</evidence>
<evidence type="ECO:0000313" key="2">
    <source>
        <dbReference type="EMBL" id="MBC2476529.1"/>
    </source>
</evidence>
<evidence type="ECO:0008006" key="6">
    <source>
        <dbReference type="Google" id="ProtNLM"/>
    </source>
</evidence>
<dbReference type="Proteomes" id="UP000031866">
    <property type="component" value="Chromosome"/>
</dbReference>
<dbReference type="OrthoDB" id="1909036at2"/>
<dbReference type="KEGG" id="cbei:LF65_03751"/>
<name>A0A0B5QH88_CLOBE</name>
<dbReference type="EMBL" id="MWMH01000012">
    <property type="protein sequence ID" value="OOP70849.1"/>
    <property type="molecule type" value="Genomic_DNA"/>
</dbReference>
<dbReference type="AlphaFoldDB" id="A0A0B5QH88"/>
<evidence type="ECO:0000313" key="4">
    <source>
        <dbReference type="Proteomes" id="UP000031866"/>
    </source>
</evidence>
<proteinExistence type="predicted"/>
<dbReference type="EMBL" id="CP010086">
    <property type="protein sequence ID" value="AJH00306.1"/>
    <property type="molecule type" value="Genomic_DNA"/>
</dbReference>
<dbReference type="Proteomes" id="UP000190959">
    <property type="component" value="Unassembled WGS sequence"/>
</dbReference>
<evidence type="ECO:0000313" key="5">
    <source>
        <dbReference type="Proteomes" id="UP000190959"/>
    </source>
</evidence>
<protein>
    <recommendedName>
        <fullName evidence="6">Lipoprotein</fullName>
    </recommendedName>
</protein>
<organism evidence="1 4">
    <name type="scientific">Clostridium beijerinckii</name>
    <name type="common">Clostridium MP</name>
    <dbReference type="NCBI Taxonomy" id="1520"/>
    <lineage>
        <taxon>Bacteria</taxon>
        <taxon>Bacillati</taxon>
        <taxon>Bacillota</taxon>
        <taxon>Clostridia</taxon>
        <taxon>Eubacteriales</taxon>
        <taxon>Clostridiaceae</taxon>
        <taxon>Clostridium</taxon>
    </lineage>
</organism>
<reference evidence="2" key="4">
    <citation type="submission" date="2020-04" db="EMBL/GenBank/DDBJ databases">
        <authorList>
            <person name="Brown S."/>
        </authorList>
    </citation>
    <scope>NUCLEOTIDE SEQUENCE</scope>
    <source>
        <strain evidence="2">DJ015</strain>
    </source>
</reference>
<dbReference type="EMBL" id="JABAGV010000053">
    <property type="protein sequence ID" value="MBC2476529.1"/>
    <property type="molecule type" value="Genomic_DNA"/>
</dbReference>
<dbReference type="Proteomes" id="UP001194098">
    <property type="component" value="Unassembled WGS sequence"/>
</dbReference>
<reference evidence="3 5" key="3">
    <citation type="submission" date="2017-02" db="EMBL/GenBank/DDBJ databases">
        <title>Genome sequence of Clostridium beijerinckii Br21.</title>
        <authorList>
            <person name="Fonseca B.C."/>
            <person name="Guazzaroni M.E."/>
            <person name="Riano-Pachon D.M."/>
            <person name="Reginatto V."/>
        </authorList>
    </citation>
    <scope>NUCLEOTIDE SEQUENCE [LARGE SCALE GENOMIC DNA]</scope>
    <source>
        <strain evidence="3 5">Br21</strain>
    </source>
</reference>
<reference evidence="1" key="2">
    <citation type="submission" date="2016-02" db="EMBL/GenBank/DDBJ databases">
        <title>Genome sequence of Clostridium beijerinckii strain 59B.</title>
        <authorList>
            <person name="Little G.T."/>
            <person name="Minton N.P."/>
        </authorList>
    </citation>
    <scope>NUCLEOTIDE SEQUENCE</scope>
    <source>
        <strain evidence="1">NCIMB 14988</strain>
    </source>
</reference>
<gene>
    <name evidence="3" type="ORF">CBEIBR21_24710</name>
    <name evidence="2" type="ORF">HGI39_17815</name>
    <name evidence="1" type="ORF">LF65_03751</name>
</gene>
<dbReference type="GeneID" id="66346206"/>
<evidence type="ECO:0000313" key="3">
    <source>
        <dbReference type="EMBL" id="OOP70849.1"/>
    </source>
</evidence>
<sequence length="212" mass="24465">MSKMKRTIFNSLILILGIMLLGCRDIDLRSSTVINENGSGIVKLQVVYDDFISTKLKNDVIDHEWAKENGYNFNKYFKDNMNIEEITYEFKDIKELEEKINSSGLATMTDLKRARGKDDVYTIDVKFNKSAIDNLIKNNTDDQKVYSYIKNIKFINEVEVPGNVIGCNAEEDVDENTRVWNYKLSQIDDDTKLDLAYKIKKHAFPISVLPNN</sequence>
<dbReference type="RefSeq" id="WP_017211074.1">
    <property type="nucleotide sequence ID" value="NZ_BKAK01000148.1"/>
</dbReference>
<reference evidence="2" key="5">
    <citation type="journal article" date="2022" name="Nat. Biotechnol.">
        <title>Carbon-negative production of acetone and isopropanol by gas fermentation at industrial pilot scale.</title>
        <authorList>
            <person name="Liew F.E."/>
            <person name="Nogle R."/>
            <person name="Abdalla T."/>
            <person name="Rasor B.J."/>
            <person name="Canter C."/>
            <person name="Jensen R.O."/>
            <person name="Wang L."/>
            <person name="Strutz J."/>
            <person name="Chirania P."/>
            <person name="De Tissera S."/>
            <person name="Mueller A.P."/>
            <person name="Ruan Z."/>
            <person name="Gao A."/>
            <person name="Tran L."/>
            <person name="Engle N.L."/>
            <person name="Bromley J.C."/>
            <person name="Daniell J."/>
            <person name="Conrado R."/>
            <person name="Tschaplinski T.J."/>
            <person name="Giannone R.J."/>
            <person name="Hettich R.L."/>
            <person name="Karim A.S."/>
            <person name="Simpson S.D."/>
            <person name="Brown S.D."/>
            <person name="Leang C."/>
            <person name="Jewett M.C."/>
            <person name="Kopke M."/>
        </authorList>
    </citation>
    <scope>NUCLEOTIDE SEQUENCE</scope>
    <source>
        <strain evidence="2">DJ015</strain>
    </source>
</reference>
<reference evidence="4" key="1">
    <citation type="submission" date="2014-12" db="EMBL/GenBank/DDBJ databases">
        <title>Genome sequence of Clostridium beijerinckii strain 59B.</title>
        <authorList>
            <person name="Little G.T."/>
            <person name="Minton N.P."/>
        </authorList>
    </citation>
    <scope>NUCLEOTIDE SEQUENCE [LARGE SCALE GENOMIC DNA]</scope>
    <source>
        <strain evidence="4">59B</strain>
    </source>
</reference>
<dbReference type="PROSITE" id="PS51257">
    <property type="entry name" value="PROKAR_LIPOPROTEIN"/>
    <property type="match status" value="1"/>
</dbReference>